<dbReference type="PRINTS" id="PR00834">
    <property type="entry name" value="PROTEASES2C"/>
</dbReference>
<protein>
    <recommendedName>
        <fullName evidence="5">Serine protease</fullName>
    </recommendedName>
</protein>
<dbReference type="AlphaFoldDB" id="X1T317"/>
<accession>X1T317</accession>
<dbReference type="EMBL" id="BARW01011580">
    <property type="protein sequence ID" value="GAI74434.1"/>
    <property type="molecule type" value="Genomic_DNA"/>
</dbReference>
<dbReference type="SUPFAM" id="SSF50494">
    <property type="entry name" value="Trypsin-like serine proteases"/>
    <property type="match status" value="1"/>
</dbReference>
<dbReference type="InterPro" id="IPR001940">
    <property type="entry name" value="Peptidase_S1C"/>
</dbReference>
<sequence>MYKAIFIWVMMISLLLSSCIKRDITTLIEEIKPAVVTIITFGLQKRTTDIFDYWKLDTLSQGSGFFINPEGYIVTNYHVLKGADSAIIKTVDNKVYVVKGVIAEDRGADLVMVTTDAPKDSIEYIKISAELPKEGENILVIGSPLGLEHTVSNGIVSSIRDIEDFGKLIQITAPISPGSSGGPVVNQKGKVIGVASYHLIGGENLNFAISGQKVKLLKP</sequence>
<dbReference type="GO" id="GO:0006508">
    <property type="term" value="P:proteolysis"/>
    <property type="evidence" value="ECO:0007669"/>
    <property type="project" value="UniProtKB-KW"/>
</dbReference>
<dbReference type="PROSITE" id="PS51257">
    <property type="entry name" value="PROKAR_LIPOPROTEIN"/>
    <property type="match status" value="1"/>
</dbReference>
<comment type="similarity">
    <text evidence="1">Belongs to the peptidase S1C family.</text>
</comment>
<comment type="caution">
    <text evidence="4">The sequence shown here is derived from an EMBL/GenBank/DDBJ whole genome shotgun (WGS) entry which is preliminary data.</text>
</comment>
<gene>
    <name evidence="4" type="ORF">S12H4_22267</name>
</gene>
<dbReference type="Gene3D" id="2.40.10.10">
    <property type="entry name" value="Trypsin-like serine proteases"/>
    <property type="match status" value="2"/>
</dbReference>
<feature type="non-terminal residue" evidence="4">
    <location>
        <position position="219"/>
    </location>
</feature>
<evidence type="ECO:0000256" key="2">
    <source>
        <dbReference type="ARBA" id="ARBA00022670"/>
    </source>
</evidence>
<dbReference type="GO" id="GO:0004252">
    <property type="term" value="F:serine-type endopeptidase activity"/>
    <property type="evidence" value="ECO:0007669"/>
    <property type="project" value="InterPro"/>
</dbReference>
<name>X1T317_9ZZZZ</name>
<dbReference type="PANTHER" id="PTHR43343:SF3">
    <property type="entry name" value="PROTEASE DO-LIKE 8, CHLOROPLASTIC"/>
    <property type="match status" value="1"/>
</dbReference>
<keyword evidence="3" id="KW-0378">Hydrolase</keyword>
<evidence type="ECO:0000256" key="1">
    <source>
        <dbReference type="ARBA" id="ARBA00010541"/>
    </source>
</evidence>
<dbReference type="Pfam" id="PF13365">
    <property type="entry name" value="Trypsin_2"/>
    <property type="match status" value="1"/>
</dbReference>
<proteinExistence type="inferred from homology"/>
<dbReference type="InterPro" id="IPR043504">
    <property type="entry name" value="Peptidase_S1_PA_chymotrypsin"/>
</dbReference>
<dbReference type="InterPro" id="IPR051201">
    <property type="entry name" value="Chloro_Bact_Ser_Proteases"/>
</dbReference>
<organism evidence="4">
    <name type="scientific">marine sediment metagenome</name>
    <dbReference type="NCBI Taxonomy" id="412755"/>
    <lineage>
        <taxon>unclassified sequences</taxon>
        <taxon>metagenomes</taxon>
        <taxon>ecological metagenomes</taxon>
    </lineage>
</organism>
<reference evidence="4" key="1">
    <citation type="journal article" date="2014" name="Front. Microbiol.">
        <title>High frequency of phylogenetically diverse reductive dehalogenase-homologous genes in deep subseafloor sedimentary metagenomes.</title>
        <authorList>
            <person name="Kawai M."/>
            <person name="Futagami T."/>
            <person name="Toyoda A."/>
            <person name="Takaki Y."/>
            <person name="Nishi S."/>
            <person name="Hori S."/>
            <person name="Arai W."/>
            <person name="Tsubouchi T."/>
            <person name="Morono Y."/>
            <person name="Uchiyama I."/>
            <person name="Ito T."/>
            <person name="Fujiyama A."/>
            <person name="Inagaki F."/>
            <person name="Takami H."/>
        </authorList>
    </citation>
    <scope>NUCLEOTIDE SEQUENCE</scope>
    <source>
        <strain evidence="4">Expedition CK06-06</strain>
    </source>
</reference>
<evidence type="ECO:0008006" key="5">
    <source>
        <dbReference type="Google" id="ProtNLM"/>
    </source>
</evidence>
<dbReference type="InterPro" id="IPR009003">
    <property type="entry name" value="Peptidase_S1_PA"/>
</dbReference>
<dbReference type="PANTHER" id="PTHR43343">
    <property type="entry name" value="PEPTIDASE S12"/>
    <property type="match status" value="1"/>
</dbReference>
<keyword evidence="2" id="KW-0645">Protease</keyword>
<evidence type="ECO:0000313" key="4">
    <source>
        <dbReference type="EMBL" id="GAI74434.1"/>
    </source>
</evidence>
<evidence type="ECO:0000256" key="3">
    <source>
        <dbReference type="ARBA" id="ARBA00022801"/>
    </source>
</evidence>